<feature type="compositionally biased region" description="Basic residues" evidence="1">
    <location>
        <begin position="414"/>
        <end position="425"/>
    </location>
</feature>
<dbReference type="AlphaFoldDB" id="A0AAV7X7B4"/>
<comment type="caution">
    <text evidence="2">The sequence shown here is derived from an EMBL/GenBank/DDBJ whole genome shotgun (WGS) entry which is preliminary data.</text>
</comment>
<evidence type="ECO:0000313" key="2">
    <source>
        <dbReference type="EMBL" id="KAJ1520298.1"/>
    </source>
</evidence>
<feature type="region of interest" description="Disordered" evidence="1">
    <location>
        <begin position="369"/>
        <end position="388"/>
    </location>
</feature>
<protein>
    <submittedName>
        <fullName evidence="2">Uncharacterized protein</fullName>
    </submittedName>
</protein>
<organism evidence="2 3">
    <name type="scientific">Megalurothrips usitatus</name>
    <name type="common">bean blossom thrips</name>
    <dbReference type="NCBI Taxonomy" id="439358"/>
    <lineage>
        <taxon>Eukaryota</taxon>
        <taxon>Metazoa</taxon>
        <taxon>Ecdysozoa</taxon>
        <taxon>Arthropoda</taxon>
        <taxon>Hexapoda</taxon>
        <taxon>Insecta</taxon>
        <taxon>Pterygota</taxon>
        <taxon>Neoptera</taxon>
        <taxon>Paraneoptera</taxon>
        <taxon>Thysanoptera</taxon>
        <taxon>Terebrantia</taxon>
        <taxon>Thripoidea</taxon>
        <taxon>Thripidae</taxon>
        <taxon>Megalurothrips</taxon>
    </lineage>
</organism>
<feature type="region of interest" description="Disordered" evidence="1">
    <location>
        <begin position="397"/>
        <end position="487"/>
    </location>
</feature>
<gene>
    <name evidence="2" type="ORF">ONE63_004499</name>
</gene>
<proteinExistence type="predicted"/>
<dbReference type="Proteomes" id="UP001075354">
    <property type="component" value="Chromosome 15"/>
</dbReference>
<sequence length="554" mass="62047">MSRPRDIVMNFQEKLKEAAAVIPNYKQLCSPAENLQPFRGKGEVSRAKRVKDIVDESHRVIEESLPPLNTTVVNFCQNCTCAQCSHHSSTFESDGALNATIMTIVQSYEAFLEMQRQQFMVMIRQLSQVAGLSVSMEGKAMHQSCAVVQTNSAANKMEAIECDSSVKTMRNDRETVTSENYLTESSLQDQVFRSPTPTVHGECEDDCSSFCSLPVKDKNQPLSLGTNVNFNQNVNEKKDKFTDIKSFEPFNNSYAESSELVRKILSEKCRDCSVVLHRINVSNEKPVRNNSPDSQKLVPFTIQEQCSTLEFQKLQNEGHSLTNTSLQTVELPGNVISGTHDKQRKKKIIGDLGTKLDCKAPKQVATEANNSILGKPSTTRSGRTVQNPGQFWIKSTSQKQTNVLSGVRGQQVAAKKRGRPRKHSKNKSEVLTQINKVPFPSKKQDAASLRGKRKDGNNLQFDQPVLGSESKPERRKKRKSASSALENGIKSVSIQRNYLKMNMAVEAQPNNCPKNSQRRISCDTSDPDFVCYFEEDSNDTWNSSWCNRNLLSLT</sequence>
<evidence type="ECO:0000256" key="1">
    <source>
        <dbReference type="SAM" id="MobiDB-lite"/>
    </source>
</evidence>
<dbReference type="EMBL" id="JAPTSV010000015">
    <property type="protein sequence ID" value="KAJ1520298.1"/>
    <property type="molecule type" value="Genomic_DNA"/>
</dbReference>
<reference evidence="2" key="1">
    <citation type="submission" date="2022-12" db="EMBL/GenBank/DDBJ databases">
        <title>Chromosome-level genome assembly of the bean flower thrips Megalurothrips usitatus.</title>
        <authorList>
            <person name="Ma L."/>
            <person name="Liu Q."/>
            <person name="Li H."/>
            <person name="Cai W."/>
        </authorList>
    </citation>
    <scope>NUCLEOTIDE SEQUENCE</scope>
    <source>
        <strain evidence="2">Cailab_2022a</strain>
    </source>
</reference>
<keyword evidence="3" id="KW-1185">Reference proteome</keyword>
<accession>A0AAV7X7B4</accession>
<evidence type="ECO:0000313" key="3">
    <source>
        <dbReference type="Proteomes" id="UP001075354"/>
    </source>
</evidence>
<name>A0AAV7X7B4_9NEOP</name>